<gene>
    <name evidence="3" type="ORF">LX69_01023</name>
</gene>
<keyword evidence="4" id="KW-1185">Reference proteome</keyword>
<dbReference type="Proteomes" id="UP000249239">
    <property type="component" value="Unassembled WGS sequence"/>
</dbReference>
<evidence type="ECO:0000259" key="2">
    <source>
        <dbReference type="PROSITE" id="PS50213"/>
    </source>
</evidence>
<dbReference type="AlphaFoldDB" id="A0A2W7NFD5"/>
<feature type="signal peptide" evidence="1">
    <location>
        <begin position="1"/>
        <end position="20"/>
    </location>
</feature>
<dbReference type="InterPro" id="IPR050904">
    <property type="entry name" value="Adhesion/Biosynth-related"/>
</dbReference>
<dbReference type="Pfam" id="PF02469">
    <property type="entry name" value="Fasciclin"/>
    <property type="match status" value="3"/>
</dbReference>
<dbReference type="Gene3D" id="2.30.180.10">
    <property type="entry name" value="FAS1 domain"/>
    <property type="match status" value="2"/>
</dbReference>
<sequence>MRRKFAVFNAWMVITLSALLMVACEDKEAYYDRPSWLEPPIYQQLKERGNFTHYLACVDKAGYEKTLQGAGFYTVFAPNDAAFDLFFKENGFTSIDEITADIAKSIVTYSLTVSAVSKDSIDDYKASAAAALVKDVAFKRQTYYYKWVYEDSVYAEGRASINQTWTSLVDMNAVESELAIPGVFESTDNNRKHIPFFTDAFMAKQKLTAEDYNYFFPNTPLTDFNVADARVVDKNIWAENGIIHVVDKVLLPLDNLSEILARRESCSSFRSLLEKYTTSYSLASESYLLKYFQASGEYKQLYIKDYPYLSFAPNCENYLRYGGGSLMDAYTEGWTMFAPNNTALKLFYDEVLFTKGYKSLNEVPDFVIREFVNAHLFRKTVWPSKFAVTTNPYGEVPRFDPVADVEVGEMASNGLFYSVTKVQNTDAFRTVLGEVILNPNYSMMYQALDDLEPLVNLLKNPIATYRLFLISNDQFAAAGFKYNAASSKWEFTSDVNRPDLGSKVDEALRRFMNHHIVLTTPAMETNGLSFVNYTGMIQTYENQEYIKLSNNVVYAAGNASTARPKILREVPSTAVNGKCYELDRPILFSVGNLGNWLSFFNSNSNYRAQSLLNYLNKAAKATYVDDNGKTVTSSSAVYNVDTKVIKGIANTDVITVFLPNDPAMTKAVTAGVLTALANFAPNGDPIKIASDNTVIERFVKYHIVKGNIVVGDIVKNGTYTTYRTLEDGSNATLTVNATEGNPGAITITDNQGRTAKVITGASSTYNILGNRCIVHMIDNYLTY</sequence>
<dbReference type="InterPro" id="IPR036378">
    <property type="entry name" value="FAS1_dom_sf"/>
</dbReference>
<comment type="caution">
    <text evidence="3">The sequence shown here is derived from an EMBL/GenBank/DDBJ whole genome shotgun (WGS) entry which is preliminary data.</text>
</comment>
<protein>
    <submittedName>
        <fullName evidence="3">Fasciclin domain-containing protein</fullName>
    </submittedName>
</protein>
<dbReference type="PROSITE" id="PS50213">
    <property type="entry name" value="FAS1"/>
    <property type="match status" value="2"/>
</dbReference>
<dbReference type="PANTHER" id="PTHR10900:SF77">
    <property type="entry name" value="FI19380P1"/>
    <property type="match status" value="1"/>
</dbReference>
<keyword evidence="1" id="KW-0732">Signal</keyword>
<dbReference type="SUPFAM" id="SSF82153">
    <property type="entry name" value="FAS1 domain"/>
    <property type="match status" value="2"/>
</dbReference>
<accession>A0A2W7NFD5</accession>
<evidence type="ECO:0000313" key="3">
    <source>
        <dbReference type="EMBL" id="PZX18630.1"/>
    </source>
</evidence>
<dbReference type="PANTHER" id="PTHR10900">
    <property type="entry name" value="PERIOSTIN-RELATED"/>
    <property type="match status" value="1"/>
</dbReference>
<dbReference type="EMBL" id="QKZK01000006">
    <property type="protein sequence ID" value="PZX18630.1"/>
    <property type="molecule type" value="Genomic_DNA"/>
</dbReference>
<name>A0A2W7NFD5_9BACT</name>
<feature type="chain" id="PRO_5016149107" evidence="1">
    <location>
        <begin position="21"/>
        <end position="783"/>
    </location>
</feature>
<dbReference type="OrthoDB" id="659398at2"/>
<dbReference type="PROSITE" id="PS51257">
    <property type="entry name" value="PROKAR_LIPOPROTEIN"/>
    <property type="match status" value="1"/>
</dbReference>
<organism evidence="3 4">
    <name type="scientific">Breznakibacter xylanolyticus</name>
    <dbReference type="NCBI Taxonomy" id="990"/>
    <lineage>
        <taxon>Bacteria</taxon>
        <taxon>Pseudomonadati</taxon>
        <taxon>Bacteroidota</taxon>
        <taxon>Bacteroidia</taxon>
        <taxon>Marinilabiliales</taxon>
        <taxon>Marinilabiliaceae</taxon>
        <taxon>Breznakibacter</taxon>
    </lineage>
</organism>
<dbReference type="RefSeq" id="WP_111444737.1">
    <property type="nucleotide sequence ID" value="NZ_QKZK01000006.1"/>
</dbReference>
<evidence type="ECO:0000313" key="4">
    <source>
        <dbReference type="Proteomes" id="UP000249239"/>
    </source>
</evidence>
<reference evidence="3 4" key="1">
    <citation type="submission" date="2018-06" db="EMBL/GenBank/DDBJ databases">
        <title>Genomic Encyclopedia of Archaeal and Bacterial Type Strains, Phase II (KMG-II): from individual species to whole genera.</title>
        <authorList>
            <person name="Goeker M."/>
        </authorList>
    </citation>
    <scope>NUCLEOTIDE SEQUENCE [LARGE SCALE GENOMIC DNA]</scope>
    <source>
        <strain evidence="3 4">DSM 6779</strain>
    </source>
</reference>
<feature type="domain" description="FAS1" evidence="2">
    <location>
        <begin position="38"/>
        <end position="250"/>
    </location>
</feature>
<dbReference type="InterPro" id="IPR000782">
    <property type="entry name" value="FAS1_domain"/>
</dbReference>
<proteinExistence type="predicted"/>
<evidence type="ECO:0000256" key="1">
    <source>
        <dbReference type="SAM" id="SignalP"/>
    </source>
</evidence>
<feature type="domain" description="FAS1" evidence="2">
    <location>
        <begin position="608"/>
        <end position="781"/>
    </location>
</feature>